<reference evidence="2 3" key="1">
    <citation type="submission" date="2021-01" db="EMBL/GenBank/DDBJ databases">
        <authorList>
            <person name="Ruan W."/>
            <person name="Khan S.A."/>
            <person name="Jeon C.O."/>
        </authorList>
    </citation>
    <scope>NUCLEOTIDE SEQUENCE [LARGE SCALE GENOMIC DNA]</scope>
    <source>
        <strain evidence="2 3">R798</strain>
    </source>
</reference>
<protein>
    <recommendedName>
        <fullName evidence="4">DUF3667 domain-containing protein</fullName>
    </recommendedName>
</protein>
<accession>A0ABS7SU40</accession>
<dbReference type="RefSeq" id="WP_223469935.1">
    <property type="nucleotide sequence ID" value="NZ_JAFBIL020000008.1"/>
</dbReference>
<feature type="transmembrane region" description="Helical" evidence="1">
    <location>
        <begin position="139"/>
        <end position="157"/>
    </location>
</feature>
<dbReference type="EMBL" id="JAFBIL020000008">
    <property type="protein sequence ID" value="MBZ2209478.1"/>
    <property type="molecule type" value="Genomic_DNA"/>
</dbReference>
<keyword evidence="1" id="KW-0472">Membrane</keyword>
<keyword evidence="1" id="KW-0812">Transmembrane</keyword>
<evidence type="ECO:0000256" key="1">
    <source>
        <dbReference type="SAM" id="Phobius"/>
    </source>
</evidence>
<proteinExistence type="predicted"/>
<gene>
    <name evidence="2" type="ORF">I4X03_019605</name>
</gene>
<sequence length="250" mass="27038">MFFLFFIGSYFSKGNVDIGQSDGASQARAEIGADLAQARATLASAEAALAAAQQRGTQTGALVNDVEQARGELAEVSNAARVVNMAGDAQDVARRAGAGITGPGIDFKSGIAFIDNAVEHATRNPELTAYKLKNTAYKFSFLLVPISLPFLWLMFFWRRDVAMYDHAVFSLYSLSFMALLFALLFVLQFAGLSGIVGVLLFTVPPVHMFVQLRGTYGLSWGSSLWRTAVLQTIVAVVFLTYLALILFLSA</sequence>
<comment type="caution">
    <text evidence="2">The sequence shown here is derived from an EMBL/GenBank/DDBJ whole genome shotgun (WGS) entry which is preliminary data.</text>
</comment>
<name>A0ABS7SU40_9BURK</name>
<reference evidence="2 3" key="2">
    <citation type="submission" date="2021-08" db="EMBL/GenBank/DDBJ databases">
        <title>Massilia sp. R798.</title>
        <authorList>
            <person name="Baek J.H."/>
            <person name="Jung H.S."/>
            <person name="Kim K.R."/>
            <person name="Jeon C.O."/>
        </authorList>
    </citation>
    <scope>NUCLEOTIDE SEQUENCE [LARGE SCALE GENOMIC DNA]</scope>
    <source>
        <strain evidence="2 3">R798</strain>
    </source>
</reference>
<keyword evidence="3" id="KW-1185">Reference proteome</keyword>
<evidence type="ECO:0000313" key="2">
    <source>
        <dbReference type="EMBL" id="MBZ2209478.1"/>
    </source>
</evidence>
<feature type="transmembrane region" description="Helical" evidence="1">
    <location>
        <begin position="177"/>
        <end position="203"/>
    </location>
</feature>
<dbReference type="Proteomes" id="UP000809349">
    <property type="component" value="Unassembled WGS sequence"/>
</dbReference>
<keyword evidence="1" id="KW-1133">Transmembrane helix</keyword>
<evidence type="ECO:0008006" key="4">
    <source>
        <dbReference type="Google" id="ProtNLM"/>
    </source>
</evidence>
<evidence type="ECO:0000313" key="3">
    <source>
        <dbReference type="Proteomes" id="UP000809349"/>
    </source>
</evidence>
<organism evidence="2 3">
    <name type="scientific">Massilia soli</name>
    <dbReference type="NCBI Taxonomy" id="2792854"/>
    <lineage>
        <taxon>Bacteria</taxon>
        <taxon>Pseudomonadati</taxon>
        <taxon>Pseudomonadota</taxon>
        <taxon>Betaproteobacteria</taxon>
        <taxon>Burkholderiales</taxon>
        <taxon>Oxalobacteraceae</taxon>
        <taxon>Telluria group</taxon>
        <taxon>Massilia</taxon>
    </lineage>
</organism>
<feature type="transmembrane region" description="Helical" evidence="1">
    <location>
        <begin position="224"/>
        <end position="248"/>
    </location>
</feature>